<organism evidence="2 3">
    <name type="scientific">Prorocentrum cordatum</name>
    <dbReference type="NCBI Taxonomy" id="2364126"/>
    <lineage>
        <taxon>Eukaryota</taxon>
        <taxon>Sar</taxon>
        <taxon>Alveolata</taxon>
        <taxon>Dinophyceae</taxon>
        <taxon>Prorocentrales</taxon>
        <taxon>Prorocentraceae</taxon>
        <taxon>Prorocentrum</taxon>
    </lineage>
</organism>
<dbReference type="EMBL" id="CAUYUJ010014364">
    <property type="protein sequence ID" value="CAK0840256.1"/>
    <property type="molecule type" value="Genomic_DNA"/>
</dbReference>
<feature type="non-terminal residue" evidence="2">
    <location>
        <position position="1"/>
    </location>
</feature>
<feature type="non-terminal residue" evidence="2">
    <location>
        <position position="118"/>
    </location>
</feature>
<evidence type="ECO:0000256" key="1">
    <source>
        <dbReference type="SAM" id="Phobius"/>
    </source>
</evidence>
<reference evidence="2" key="1">
    <citation type="submission" date="2023-10" db="EMBL/GenBank/DDBJ databases">
        <authorList>
            <person name="Chen Y."/>
            <person name="Shah S."/>
            <person name="Dougan E. K."/>
            <person name="Thang M."/>
            <person name="Chan C."/>
        </authorList>
    </citation>
    <scope>NUCLEOTIDE SEQUENCE [LARGE SCALE GENOMIC DNA]</scope>
</reference>
<gene>
    <name evidence="2" type="ORF">PCOR1329_LOCUS35738</name>
</gene>
<sequence>VINSRMQRKEYLRRRDFEIGAVLSRAVGPVIVLGLWLLIGFEVHAFYTVALPWFAFGKPLRLVCSVLAGFFPVRIYMDYALTTFTDPGRPDSSDAAAASVDLVELGAPAEKRCRHCQG</sequence>
<keyword evidence="1" id="KW-1133">Transmembrane helix</keyword>
<keyword evidence="3" id="KW-1185">Reference proteome</keyword>
<evidence type="ECO:0000313" key="2">
    <source>
        <dbReference type="EMBL" id="CAK0840256.1"/>
    </source>
</evidence>
<accession>A0ABN9T5E0</accession>
<comment type="caution">
    <text evidence="2">The sequence shown here is derived from an EMBL/GenBank/DDBJ whole genome shotgun (WGS) entry which is preliminary data.</text>
</comment>
<feature type="transmembrane region" description="Helical" evidence="1">
    <location>
        <begin position="59"/>
        <end position="77"/>
    </location>
</feature>
<feature type="transmembrane region" description="Helical" evidence="1">
    <location>
        <begin position="21"/>
        <end position="39"/>
    </location>
</feature>
<evidence type="ECO:0000313" key="3">
    <source>
        <dbReference type="Proteomes" id="UP001189429"/>
    </source>
</evidence>
<protein>
    <submittedName>
        <fullName evidence="2">Uncharacterized protein</fullName>
    </submittedName>
</protein>
<dbReference type="Proteomes" id="UP001189429">
    <property type="component" value="Unassembled WGS sequence"/>
</dbReference>
<keyword evidence="1" id="KW-0812">Transmembrane</keyword>
<proteinExistence type="predicted"/>
<keyword evidence="1" id="KW-0472">Membrane</keyword>
<name>A0ABN9T5E0_9DINO</name>